<dbReference type="EMBL" id="GG692400">
    <property type="protein sequence ID" value="EER31643.1"/>
    <property type="molecule type" value="Genomic_DNA"/>
</dbReference>
<dbReference type="RefSeq" id="XP_002550128.1">
    <property type="nucleotide sequence ID" value="XM_002550082.1"/>
</dbReference>
<keyword evidence="5" id="KW-0325">Glycoprotein</keyword>
<dbReference type="InterPro" id="IPR021031">
    <property type="entry name" value="Hyphal-reg_cell_wall_N"/>
</dbReference>
<comment type="subcellular location">
    <subcellularLocation>
        <location evidence="1">Secreted</location>
        <location evidence="1">Cell wall</location>
    </subcellularLocation>
</comment>
<feature type="compositionally biased region" description="Basic and acidic residues" evidence="6">
    <location>
        <begin position="555"/>
        <end position="582"/>
    </location>
</feature>
<organism evidence="9 10">
    <name type="scientific">Candida tropicalis (strain ATCC MYA-3404 / T1)</name>
    <name type="common">Yeast</name>
    <dbReference type="NCBI Taxonomy" id="294747"/>
    <lineage>
        <taxon>Eukaryota</taxon>
        <taxon>Fungi</taxon>
        <taxon>Dikarya</taxon>
        <taxon>Ascomycota</taxon>
        <taxon>Saccharomycotina</taxon>
        <taxon>Pichiomycetes</taxon>
        <taxon>Debaryomycetaceae</taxon>
        <taxon>Candida/Lodderomyces clade</taxon>
        <taxon>Candida</taxon>
    </lineage>
</organism>
<feature type="region of interest" description="Disordered" evidence="6">
    <location>
        <begin position="552"/>
        <end position="631"/>
    </location>
</feature>
<evidence type="ECO:0000256" key="6">
    <source>
        <dbReference type="SAM" id="MobiDB-lite"/>
    </source>
</evidence>
<dbReference type="GO" id="GO:0009277">
    <property type="term" value="C:fungal-type cell wall"/>
    <property type="evidence" value="ECO:0007669"/>
    <property type="project" value="UniProtKB-ARBA"/>
</dbReference>
<evidence type="ECO:0000256" key="1">
    <source>
        <dbReference type="ARBA" id="ARBA00004191"/>
    </source>
</evidence>
<dbReference type="OrthoDB" id="4022214at2759"/>
<evidence type="ECO:0000256" key="5">
    <source>
        <dbReference type="ARBA" id="ARBA00023180"/>
    </source>
</evidence>
<dbReference type="Proteomes" id="UP000002037">
    <property type="component" value="Unassembled WGS sequence"/>
</dbReference>
<keyword evidence="3" id="KW-0964">Secreted</keyword>
<evidence type="ECO:0000256" key="7">
    <source>
        <dbReference type="SAM" id="SignalP"/>
    </source>
</evidence>
<feature type="region of interest" description="Disordered" evidence="6">
    <location>
        <begin position="402"/>
        <end position="504"/>
    </location>
</feature>
<feature type="compositionally biased region" description="Basic and acidic residues" evidence="6">
    <location>
        <begin position="590"/>
        <end position="631"/>
    </location>
</feature>
<dbReference type="HOGENOM" id="CLU_267753_0_0_1"/>
<name>C5MED3_CANTT</name>
<dbReference type="VEuPathDB" id="FungiDB:CTRG_04426"/>
<evidence type="ECO:0000256" key="2">
    <source>
        <dbReference type="ARBA" id="ARBA00022512"/>
    </source>
</evidence>
<feature type="region of interest" description="Disordered" evidence="6">
    <location>
        <begin position="1128"/>
        <end position="1162"/>
    </location>
</feature>
<feature type="compositionally biased region" description="Low complexity" evidence="6">
    <location>
        <begin position="472"/>
        <end position="497"/>
    </location>
</feature>
<gene>
    <name evidence="9" type="ORF">CTRG_04426</name>
</gene>
<evidence type="ECO:0000256" key="3">
    <source>
        <dbReference type="ARBA" id="ARBA00022525"/>
    </source>
</evidence>
<dbReference type="Pfam" id="PF11765">
    <property type="entry name" value="Hyphal_reg_CWP"/>
    <property type="match status" value="1"/>
</dbReference>
<feature type="signal peptide" evidence="7">
    <location>
        <begin position="1"/>
        <end position="19"/>
    </location>
</feature>
<dbReference type="AlphaFoldDB" id="C5MED3"/>
<reference evidence="9 10" key="1">
    <citation type="journal article" date="2009" name="Nature">
        <title>Evolution of pathogenicity and sexual reproduction in eight Candida genomes.</title>
        <authorList>
            <person name="Butler G."/>
            <person name="Rasmussen M.D."/>
            <person name="Lin M.F."/>
            <person name="Santos M.A."/>
            <person name="Sakthikumar S."/>
            <person name="Munro C.A."/>
            <person name="Rheinbay E."/>
            <person name="Grabherr M."/>
            <person name="Forche A."/>
            <person name="Reedy J.L."/>
            <person name="Agrafioti I."/>
            <person name="Arnaud M.B."/>
            <person name="Bates S."/>
            <person name="Brown A.J."/>
            <person name="Brunke S."/>
            <person name="Costanzo M.C."/>
            <person name="Fitzpatrick D.A."/>
            <person name="de Groot P.W."/>
            <person name="Harris D."/>
            <person name="Hoyer L.L."/>
            <person name="Hube B."/>
            <person name="Klis F.M."/>
            <person name="Kodira C."/>
            <person name="Lennard N."/>
            <person name="Logue M.E."/>
            <person name="Martin R."/>
            <person name="Neiman A.M."/>
            <person name="Nikolaou E."/>
            <person name="Quail M.A."/>
            <person name="Quinn J."/>
            <person name="Santos M.C."/>
            <person name="Schmitzberger F.F."/>
            <person name="Sherlock G."/>
            <person name="Shah P."/>
            <person name="Silverstein K.A."/>
            <person name="Skrzypek M.S."/>
            <person name="Soll D."/>
            <person name="Staggs R."/>
            <person name="Stansfield I."/>
            <person name="Stumpf M.P."/>
            <person name="Sudbery P.E."/>
            <person name="Srikantha T."/>
            <person name="Zeng Q."/>
            <person name="Berman J."/>
            <person name="Berriman M."/>
            <person name="Heitman J."/>
            <person name="Gow N.A."/>
            <person name="Lorenz M.C."/>
            <person name="Birren B.W."/>
            <person name="Kellis M."/>
            <person name="Cuomo C.A."/>
        </authorList>
    </citation>
    <scope>NUCLEOTIDE SEQUENCE [LARGE SCALE GENOMIC DNA]</scope>
    <source>
        <strain evidence="10">ATCC MYA-3404 / T1</strain>
    </source>
</reference>
<feature type="compositionally biased region" description="Polar residues" evidence="6">
    <location>
        <begin position="433"/>
        <end position="457"/>
    </location>
</feature>
<protein>
    <recommendedName>
        <fullName evidence="8">Hyphally-regulated cell wall protein N-terminal domain-containing protein</fullName>
    </recommendedName>
</protein>
<feature type="domain" description="Hyphally-regulated cell wall protein N-terminal" evidence="8">
    <location>
        <begin position="11"/>
        <end position="333"/>
    </location>
</feature>
<feature type="region of interest" description="Disordered" evidence="6">
    <location>
        <begin position="995"/>
        <end position="1113"/>
    </location>
</feature>
<dbReference type="eggNOG" id="ENOG502RSH6">
    <property type="taxonomic scope" value="Eukaryota"/>
</dbReference>
<evidence type="ECO:0000313" key="9">
    <source>
        <dbReference type="EMBL" id="EER31643.1"/>
    </source>
</evidence>
<evidence type="ECO:0000313" key="10">
    <source>
        <dbReference type="Proteomes" id="UP000002037"/>
    </source>
</evidence>
<feature type="chain" id="PRO_5002955419" description="Hyphally-regulated cell wall protein N-terminal domain-containing protein" evidence="7">
    <location>
        <begin position="20"/>
        <end position="1230"/>
    </location>
</feature>
<accession>C5MED3</accession>
<proteinExistence type="predicted"/>
<evidence type="ECO:0000256" key="4">
    <source>
        <dbReference type="ARBA" id="ARBA00022729"/>
    </source>
</evidence>
<sequence>MNAINILCILFTFITCIFSRIITENTVEYNRLSLVAGHTEIGRGVYWSIVDNILNGFAGTLENRGDFYISSSSPNIGLQVEMVSGLGSIINHGLMSINSIASKLIPSHVNFAGKSFENHGRLYLGSASSILKKSHTSITTPQWLNKGTIILYQENKYSGKVKFGAIFPITNEGSICLYNQEFVQTTRINGFGCIIANKMGRIELSGRMHAGDQTFVLGDKESVLSVHASLGGCTYKVAGFGNGNIISLESPLVGIPIFGPPAFDYDPRSGILTLRTAILSQRFSIGKGYNPALFFVTNDSDFGIEGILGNAITYSGPIPAQSRGSGHCGLCNYKFPVAPGSVPTTQRIKVPYMLGDDVQVETEADVIVRANDEGHWYTTTIVYPYTVQKEEIIGSPTSIPVAEAAEPNKPEDSSNNLSAGTDLIGEQPKKPTNLLNSGNGQDESNSPVGSDNPNDSRNPALFGVSPVGLPTNDNNNENNNNNNNNGELLESNENANESPKQPDHELVQPIWSEYPSYEIPHESEWYEPSETCEHEDEHYHTEDVYQYYTDDEEDGRLHNGNDLHHTQNEHHHGEYDNHHHTDEELDQSTNEEHNHTKDHHYPNKEEEHLTQVGQDHHSDKDNHYSEEGDDQATEHYHLHTEEYPINIEGETRSSTDLLFAVTHSISSDVNHQDSSTNQFDNLQSSESLSRLLSLPAISDVSSSAIESIATGDGVNDSQSQNLKDMSNSNSDSLFVVHTISTSNELSEFSAVSSPSDIFEISNESVYGDHSLEEPHYSSHDYDAFHGEHKKSSQYVLSLETEFLEEPLSSSSYLSSLPSSIASSEFSKSLLAGNYFEPGNSVISTHISNEPNPSSTISLVDNENADELTLNDNPSSVDYNSKDNDYEKPSSIGGQHFDIHISNSGIMSSDSNIKLDMTKGESYPTDDIDYKSDSSEINFIENSSSVEIQLQIASVQSLIPELPDQEYPFDETYSWTGNLQLFELVSSNENIISHETNQLVSSKDESYDTTTTSKSEAANNLIPSSESKPTENLMSSLEAKPSNMETLSSKSQPITSLNPSSESEPTSNDISAAESSAMNNLLSESKSQPINNIDSTDKLNQPGVSSSPDNKPNSLIVVADTSKSMITMQSTSTNEVELNNEEQKQSSGENGNSSHGDGKLDGGLEKDVEHLVNTLRTKTINNEVSTYFISAHSVVELNPKDSSTEYVNNCPECKSISVLSVLLASYLFLAY</sequence>
<keyword evidence="4 7" id="KW-0732">Signal</keyword>
<keyword evidence="2" id="KW-0134">Cell wall</keyword>
<dbReference type="KEGG" id="ctp:CTRG_04426"/>
<keyword evidence="10" id="KW-1185">Reference proteome</keyword>
<feature type="compositionally biased region" description="Polar residues" evidence="6">
    <location>
        <begin position="1042"/>
        <end position="1112"/>
    </location>
</feature>
<evidence type="ECO:0000259" key="8">
    <source>
        <dbReference type="Pfam" id="PF11765"/>
    </source>
</evidence>
<feature type="compositionally biased region" description="Polar residues" evidence="6">
    <location>
        <begin position="1144"/>
        <end position="1154"/>
    </location>
</feature>
<dbReference type="GeneID" id="8298659"/>
<feature type="compositionally biased region" description="Polar residues" evidence="6">
    <location>
        <begin position="1007"/>
        <end position="1034"/>
    </location>
</feature>